<dbReference type="Pfam" id="PF00295">
    <property type="entry name" value="Glyco_hydro_28"/>
    <property type="match status" value="1"/>
</dbReference>
<feature type="chain" id="PRO_5012417600" evidence="5">
    <location>
        <begin position="26"/>
        <end position="630"/>
    </location>
</feature>
<dbReference type="Gene3D" id="2.160.20.10">
    <property type="entry name" value="Single-stranded right-handed beta-helix, Pectin lyase-like"/>
    <property type="match status" value="1"/>
</dbReference>
<evidence type="ECO:0000313" key="7">
    <source>
        <dbReference type="Proteomes" id="UP000054558"/>
    </source>
</evidence>
<sequence>MASNYVCSLAVAVVSLLLAVAFLSSLTCDGADCFALHNLEITRISRLHSHLTSAKFEQVESLEDVYGGPSIEQVEQVIENPFERDGSELVEEDAQQGILEEDQVSLGEHLIGVVEEASKETVEGFKNETVGKTAVDAAEDASSEPPEVITRETVDEDAEGGVVEEVQAAPAPNPDPVIFGTGFYPDGRFHPQTGFDPYAPATPPVLPARTLALNIVDFGAVGDGTTSNTAAFEAAVAAASGAVGGASLRVPDGVWLTGCFNLTSHLTLFLDSGAVLLASQDPSHWPVLPPLPSYGQGRDVEGPRYGSFIHGEHLVDVVITGNNGTIDGRGDPWWAAYKAGQLNHTRGCLIEIQWSSRVVISNLTLLDSPFWNVHLYDSHDVTVHGLTITAPSHSKNTDGVDPDSCTDVLIENCYISTGDDAIAVKSGMDAAGVAYGKPTRNVVVRNLVVGRTHALSIGSEMSGGVANVLFQNIVSLGPGANGLRIKSAPGRGGYVTNITYRDIVLEDQRYGISVYSNYRQDAATPPADNLPRLEGILFQNVTGRRIVYAGRLNGLPQAPLHGIKLEQINLETKKRYKCDYVYVEADHAEPPPCERGWDSQNRRRLLASWMWARRTFGGILGMPGEWIPPS</sequence>
<evidence type="ECO:0000256" key="2">
    <source>
        <dbReference type="ARBA" id="ARBA00022801"/>
    </source>
</evidence>
<name>A0A1Y1IJU6_KLENI</name>
<dbReference type="InterPro" id="IPR006626">
    <property type="entry name" value="PbH1"/>
</dbReference>
<evidence type="ECO:0000313" key="6">
    <source>
        <dbReference type="EMBL" id="GAQ90412.1"/>
    </source>
</evidence>
<dbReference type="InterPro" id="IPR011050">
    <property type="entry name" value="Pectin_lyase_fold/virulence"/>
</dbReference>
<evidence type="ECO:0000256" key="4">
    <source>
        <dbReference type="RuleBase" id="RU361169"/>
    </source>
</evidence>
<organism evidence="6 7">
    <name type="scientific">Klebsormidium nitens</name>
    <name type="common">Green alga</name>
    <name type="synonym">Ulothrix nitens</name>
    <dbReference type="NCBI Taxonomy" id="105231"/>
    <lineage>
        <taxon>Eukaryota</taxon>
        <taxon>Viridiplantae</taxon>
        <taxon>Streptophyta</taxon>
        <taxon>Klebsormidiophyceae</taxon>
        <taxon>Klebsormidiales</taxon>
        <taxon>Klebsormidiaceae</taxon>
        <taxon>Klebsormidium</taxon>
    </lineage>
</organism>
<dbReference type="GO" id="GO:0005975">
    <property type="term" value="P:carbohydrate metabolic process"/>
    <property type="evidence" value="ECO:0007669"/>
    <property type="project" value="InterPro"/>
</dbReference>
<dbReference type="PANTHER" id="PTHR31339:SF9">
    <property type="entry name" value="PLASMIN AND FIBRONECTIN-BINDING PROTEIN A"/>
    <property type="match status" value="1"/>
</dbReference>
<dbReference type="SUPFAM" id="SSF51126">
    <property type="entry name" value="Pectin lyase-like"/>
    <property type="match status" value="1"/>
</dbReference>
<keyword evidence="2 4" id="KW-0378">Hydrolase</keyword>
<dbReference type="EMBL" id="DF237585">
    <property type="protein sequence ID" value="GAQ90412.1"/>
    <property type="molecule type" value="Genomic_DNA"/>
</dbReference>
<proteinExistence type="inferred from homology"/>
<gene>
    <name evidence="6" type="ORF">KFL_006360040</name>
</gene>
<dbReference type="InterPro" id="IPR000743">
    <property type="entry name" value="Glyco_hydro_28"/>
</dbReference>
<dbReference type="InterPro" id="IPR012334">
    <property type="entry name" value="Pectin_lyas_fold"/>
</dbReference>
<dbReference type="SMART" id="SM00710">
    <property type="entry name" value="PbH1"/>
    <property type="match status" value="4"/>
</dbReference>
<dbReference type="AlphaFoldDB" id="A0A1Y1IJU6"/>
<accession>A0A1Y1IJU6</accession>
<dbReference type="PANTHER" id="PTHR31339">
    <property type="entry name" value="PECTIN LYASE-RELATED"/>
    <property type="match status" value="1"/>
</dbReference>
<dbReference type="Proteomes" id="UP000054558">
    <property type="component" value="Unassembled WGS sequence"/>
</dbReference>
<reference evidence="6 7" key="1">
    <citation type="journal article" date="2014" name="Nat. Commun.">
        <title>Klebsormidium flaccidum genome reveals primary factors for plant terrestrial adaptation.</title>
        <authorList>
            <person name="Hori K."/>
            <person name="Maruyama F."/>
            <person name="Fujisawa T."/>
            <person name="Togashi T."/>
            <person name="Yamamoto N."/>
            <person name="Seo M."/>
            <person name="Sato S."/>
            <person name="Yamada T."/>
            <person name="Mori H."/>
            <person name="Tajima N."/>
            <person name="Moriyama T."/>
            <person name="Ikeuchi M."/>
            <person name="Watanabe M."/>
            <person name="Wada H."/>
            <person name="Kobayashi K."/>
            <person name="Saito M."/>
            <person name="Masuda T."/>
            <person name="Sasaki-Sekimoto Y."/>
            <person name="Mashiguchi K."/>
            <person name="Awai K."/>
            <person name="Shimojima M."/>
            <person name="Masuda S."/>
            <person name="Iwai M."/>
            <person name="Nobusawa T."/>
            <person name="Narise T."/>
            <person name="Kondo S."/>
            <person name="Saito H."/>
            <person name="Sato R."/>
            <person name="Murakawa M."/>
            <person name="Ihara Y."/>
            <person name="Oshima-Yamada Y."/>
            <person name="Ohtaka K."/>
            <person name="Satoh M."/>
            <person name="Sonobe K."/>
            <person name="Ishii M."/>
            <person name="Ohtani R."/>
            <person name="Kanamori-Sato M."/>
            <person name="Honoki R."/>
            <person name="Miyazaki D."/>
            <person name="Mochizuki H."/>
            <person name="Umetsu J."/>
            <person name="Higashi K."/>
            <person name="Shibata D."/>
            <person name="Kamiya Y."/>
            <person name="Sato N."/>
            <person name="Nakamura Y."/>
            <person name="Tabata S."/>
            <person name="Ida S."/>
            <person name="Kurokawa K."/>
            <person name="Ohta H."/>
        </authorList>
    </citation>
    <scope>NUCLEOTIDE SEQUENCE [LARGE SCALE GENOMIC DNA]</scope>
    <source>
        <strain evidence="6 7">NIES-2285</strain>
    </source>
</reference>
<keyword evidence="3 4" id="KW-0326">Glycosidase</keyword>
<keyword evidence="5" id="KW-0732">Signal</keyword>
<dbReference type="STRING" id="105231.A0A1Y1IJU6"/>
<evidence type="ECO:0000256" key="3">
    <source>
        <dbReference type="ARBA" id="ARBA00023295"/>
    </source>
</evidence>
<dbReference type="InterPro" id="IPR051801">
    <property type="entry name" value="GH28_Enzymes"/>
</dbReference>
<dbReference type="OrthoDB" id="187139at2759"/>
<keyword evidence="7" id="KW-1185">Reference proteome</keyword>
<dbReference type="OMA" id="HCSKRAN"/>
<evidence type="ECO:0000256" key="1">
    <source>
        <dbReference type="ARBA" id="ARBA00008834"/>
    </source>
</evidence>
<comment type="similarity">
    <text evidence="1 4">Belongs to the glycosyl hydrolase 28 family.</text>
</comment>
<protein>
    <submittedName>
        <fullName evidence="6">Glycoside hydrolase family 28 protein</fullName>
    </submittedName>
</protein>
<evidence type="ECO:0000256" key="5">
    <source>
        <dbReference type="SAM" id="SignalP"/>
    </source>
</evidence>
<feature type="signal peptide" evidence="5">
    <location>
        <begin position="1"/>
        <end position="25"/>
    </location>
</feature>
<dbReference type="GO" id="GO:0004650">
    <property type="term" value="F:polygalacturonase activity"/>
    <property type="evidence" value="ECO:0007669"/>
    <property type="project" value="InterPro"/>
</dbReference>